<evidence type="ECO:0000256" key="1">
    <source>
        <dbReference type="ARBA" id="ARBA00008433"/>
    </source>
</evidence>
<keyword evidence="4" id="KW-1185">Reference proteome</keyword>
<proteinExistence type="inferred from homology"/>
<dbReference type="GO" id="GO:1990130">
    <property type="term" value="C:GATOR1 complex"/>
    <property type="evidence" value="ECO:0007669"/>
    <property type="project" value="EnsemblFungi"/>
</dbReference>
<reference evidence="3 4" key="1">
    <citation type="journal article" date="2016" name="Proc. Natl. Acad. Sci. U.S.A.">
        <title>Comparative genomics of biotechnologically important yeasts.</title>
        <authorList>
            <person name="Riley R."/>
            <person name="Haridas S."/>
            <person name="Wolfe K.H."/>
            <person name="Lopes M.R."/>
            <person name="Hittinger C.T."/>
            <person name="Goeker M."/>
            <person name="Salamov A.A."/>
            <person name="Wisecaver J.H."/>
            <person name="Long T.M."/>
            <person name="Calvey C.H."/>
            <person name="Aerts A.L."/>
            <person name="Barry K.W."/>
            <person name="Choi C."/>
            <person name="Clum A."/>
            <person name="Coughlan A.Y."/>
            <person name="Deshpande S."/>
            <person name="Douglass A.P."/>
            <person name="Hanson S.J."/>
            <person name="Klenk H.-P."/>
            <person name="LaButti K.M."/>
            <person name="Lapidus A."/>
            <person name="Lindquist E.A."/>
            <person name="Lipzen A.M."/>
            <person name="Meier-Kolthoff J.P."/>
            <person name="Ohm R.A."/>
            <person name="Otillar R.P."/>
            <person name="Pangilinan J.L."/>
            <person name="Peng Y."/>
            <person name="Rokas A."/>
            <person name="Rosa C.A."/>
            <person name="Scheuner C."/>
            <person name="Sibirny A.A."/>
            <person name="Slot J.C."/>
            <person name="Stielow J.B."/>
            <person name="Sun H."/>
            <person name="Kurtzman C.P."/>
            <person name="Blackwell M."/>
            <person name="Grigoriev I.V."/>
            <person name="Jeffries T.W."/>
        </authorList>
    </citation>
    <scope>NUCLEOTIDE SEQUENCE [LARGE SCALE GENOMIC DNA]</scope>
    <source>
        <strain evidence="3 4">DSM 6958</strain>
    </source>
</reference>
<name>A0A1E3PMH6_9ASCO</name>
<dbReference type="OrthoDB" id="338854at2759"/>
<dbReference type="AlphaFoldDB" id="A0A1E3PMH6"/>
<dbReference type="Proteomes" id="UP000095009">
    <property type="component" value="Unassembled WGS sequence"/>
</dbReference>
<evidence type="ECO:0000313" key="4">
    <source>
        <dbReference type="Proteomes" id="UP000095009"/>
    </source>
</evidence>
<accession>A0A1E3PMH6</accession>
<dbReference type="Pfam" id="PF06218">
    <property type="entry name" value="NPR2"/>
    <property type="match status" value="1"/>
</dbReference>
<dbReference type="GO" id="GO:1904262">
    <property type="term" value="P:negative regulation of TORC1 signaling"/>
    <property type="evidence" value="ECO:0007669"/>
    <property type="project" value="EnsemblFungi"/>
</dbReference>
<evidence type="ECO:0000313" key="3">
    <source>
        <dbReference type="EMBL" id="ODQ66142.1"/>
    </source>
</evidence>
<feature type="compositionally biased region" description="Low complexity" evidence="2">
    <location>
        <begin position="317"/>
        <end position="335"/>
    </location>
</feature>
<protein>
    <submittedName>
        <fullName evidence="3">Nitrogen permease regulator 2</fullName>
    </submittedName>
</protein>
<feature type="region of interest" description="Disordered" evidence="2">
    <location>
        <begin position="314"/>
        <end position="335"/>
    </location>
</feature>
<sequence length="502" mass="56976">MTDFNGFATIEAIFYSSFHITEGSKVVHQVPSGSIVPEEGNLAALSHQLFDFNVIKNYIIPKPALCDRLVTLRVGNYRLIGHPVAVRGTKYARNFFTFNFVFVFASEADSFPFEPVARRMSKMFEVLEEQSQFLSNKATEDSVGNIIEQLYQDINNYSECFIPIEDGNNVDIKLFPMFPPPPDIKSFHVPLCTVRLELLIDVNWDPTMERILPFIDGINSVRQIAELAEANYSLTKRCIQHLMYYQCIIIGDIFQFDNIYAPTSDIGLFVQDSEMSRECQLYVYVPPQPTASRNKMSSASVATGGFNSGVFDEGDGSTPESILSTSSSSPSSMTLKRSSLNNQHNHWYHYQQQHLLPAVVDLFALYRSLHQGQTVRDWYIEHKEQLKNIDIRRFLSFGVINNLIYRIYSYPVLEAILPLKRTEKASTLAPAPRGGRSSTKIRPDTSPDPNATDLLEERVDNAITELAIKPRHLDAICTYLQASKEDVKGVLRQQGEWTIINR</sequence>
<organism evidence="3 4">
    <name type="scientific">Nadsonia fulvescens var. elongata DSM 6958</name>
    <dbReference type="NCBI Taxonomy" id="857566"/>
    <lineage>
        <taxon>Eukaryota</taxon>
        <taxon>Fungi</taxon>
        <taxon>Dikarya</taxon>
        <taxon>Ascomycota</taxon>
        <taxon>Saccharomycotina</taxon>
        <taxon>Dipodascomycetes</taxon>
        <taxon>Dipodascales</taxon>
        <taxon>Dipodascales incertae sedis</taxon>
        <taxon>Nadsonia</taxon>
    </lineage>
</organism>
<dbReference type="GO" id="GO:0010508">
    <property type="term" value="P:positive regulation of autophagy"/>
    <property type="evidence" value="ECO:0007669"/>
    <property type="project" value="TreeGrafter"/>
</dbReference>
<dbReference type="GO" id="GO:0005096">
    <property type="term" value="F:GTPase activator activity"/>
    <property type="evidence" value="ECO:0007669"/>
    <property type="project" value="EnsemblFungi"/>
</dbReference>
<comment type="similarity">
    <text evidence="1">Belongs to the NPR2 family.</text>
</comment>
<feature type="region of interest" description="Disordered" evidence="2">
    <location>
        <begin position="427"/>
        <end position="452"/>
    </location>
</feature>
<dbReference type="STRING" id="857566.A0A1E3PMH6"/>
<evidence type="ECO:0000256" key="2">
    <source>
        <dbReference type="SAM" id="MobiDB-lite"/>
    </source>
</evidence>
<dbReference type="EMBL" id="KV454409">
    <property type="protein sequence ID" value="ODQ66142.1"/>
    <property type="molecule type" value="Genomic_DNA"/>
</dbReference>
<gene>
    <name evidence="3" type="ORF">NADFUDRAFT_24097</name>
</gene>
<dbReference type="PANTHER" id="PTHR12991">
    <property type="entry name" value="NITROGEN PERMEASE REGULATOR 2/TUMOR SUPPRESSOR CANDIDATE 4"/>
    <property type="match status" value="1"/>
</dbReference>
<dbReference type="GO" id="GO:0005774">
    <property type="term" value="C:vacuolar membrane"/>
    <property type="evidence" value="ECO:0007669"/>
    <property type="project" value="TreeGrafter"/>
</dbReference>
<dbReference type="PANTHER" id="PTHR12991:SF10">
    <property type="entry name" value="GATOR COMPLEX PROTEIN NPRL2"/>
    <property type="match status" value="1"/>
</dbReference>
<dbReference type="InterPro" id="IPR009348">
    <property type="entry name" value="NPR2-like"/>
</dbReference>